<gene>
    <name evidence="3" type="ORF">DPX16_11867</name>
</gene>
<name>A0A3N0YC57_ANAGA</name>
<feature type="signal peptide" evidence="2">
    <location>
        <begin position="1"/>
        <end position="17"/>
    </location>
</feature>
<protein>
    <submittedName>
        <fullName evidence="3">Krueppel-like factor 7</fullName>
    </submittedName>
</protein>
<evidence type="ECO:0000256" key="1">
    <source>
        <dbReference type="SAM" id="MobiDB-lite"/>
    </source>
</evidence>
<sequence>MWLLWKQLPSLLCSSLAEFLSVCFLSFPRGAGLCLPAKERDRSRNSAGEALSVTREIWGRGSSAKELLSKSGPENVQAVGLPEPQAYLLWPIRHRVSSFANSLIGHHPQLRWKRPFIDCACFDGKNHERDQKEEQQPLRITCLELERYLQTEPKRLSDLFDEELDCLLTPAFMKGDSDEDLMDPLLPNLSDEPSPPPLLVSLPKNLHAPANTKSSDAGLKEASGGVNPAQLNAVTSLTPPSSPELGRHLVKPTQTLTATADGTLTLKLVAKKVGLGAAKLVATHSLPSPPNRGAQSDGEGGLGTLIRACTLWCRSFCPLAEPESVLHSAVAPKPTVTVASMQRIWPLWPAVDSTGSCES</sequence>
<dbReference type="EMBL" id="RJVU01047120">
    <property type="protein sequence ID" value="ROL43835.1"/>
    <property type="molecule type" value="Genomic_DNA"/>
</dbReference>
<comment type="caution">
    <text evidence="3">The sequence shown here is derived from an EMBL/GenBank/DDBJ whole genome shotgun (WGS) entry which is preliminary data.</text>
</comment>
<dbReference type="Proteomes" id="UP000281406">
    <property type="component" value="Unassembled WGS sequence"/>
</dbReference>
<keyword evidence="4" id="KW-1185">Reference proteome</keyword>
<organism evidence="3 4">
    <name type="scientific">Anabarilius grahami</name>
    <name type="common">Kanglang fish</name>
    <name type="synonym">Barilius grahami</name>
    <dbReference type="NCBI Taxonomy" id="495550"/>
    <lineage>
        <taxon>Eukaryota</taxon>
        <taxon>Metazoa</taxon>
        <taxon>Chordata</taxon>
        <taxon>Craniata</taxon>
        <taxon>Vertebrata</taxon>
        <taxon>Euteleostomi</taxon>
        <taxon>Actinopterygii</taxon>
        <taxon>Neopterygii</taxon>
        <taxon>Teleostei</taxon>
        <taxon>Ostariophysi</taxon>
        <taxon>Cypriniformes</taxon>
        <taxon>Xenocyprididae</taxon>
        <taxon>Xenocypridinae</taxon>
        <taxon>Xenocypridinae incertae sedis</taxon>
        <taxon>Anabarilius</taxon>
    </lineage>
</organism>
<feature type="region of interest" description="Disordered" evidence="1">
    <location>
        <begin position="178"/>
        <end position="226"/>
    </location>
</feature>
<dbReference type="OrthoDB" id="4748970at2759"/>
<keyword evidence="2" id="KW-0732">Signal</keyword>
<dbReference type="AlphaFoldDB" id="A0A3N0YC57"/>
<evidence type="ECO:0000313" key="4">
    <source>
        <dbReference type="Proteomes" id="UP000281406"/>
    </source>
</evidence>
<feature type="chain" id="PRO_5018199149" evidence="2">
    <location>
        <begin position="18"/>
        <end position="359"/>
    </location>
</feature>
<evidence type="ECO:0000313" key="3">
    <source>
        <dbReference type="EMBL" id="ROL43835.1"/>
    </source>
</evidence>
<evidence type="ECO:0000256" key="2">
    <source>
        <dbReference type="SAM" id="SignalP"/>
    </source>
</evidence>
<proteinExistence type="predicted"/>
<accession>A0A3N0YC57</accession>
<reference evidence="3 4" key="1">
    <citation type="submission" date="2018-10" db="EMBL/GenBank/DDBJ databases">
        <title>Genome assembly for a Yunnan-Guizhou Plateau 3E fish, Anabarilius grahami (Regan), and its evolutionary and genetic applications.</title>
        <authorList>
            <person name="Jiang W."/>
        </authorList>
    </citation>
    <scope>NUCLEOTIDE SEQUENCE [LARGE SCALE GENOMIC DNA]</scope>
    <source>
        <strain evidence="3">AG-KIZ</strain>
        <tissue evidence="3">Muscle</tissue>
    </source>
</reference>